<gene>
    <name evidence="1" type="ORF">ACFFIO_03630</name>
</gene>
<protein>
    <submittedName>
        <fullName evidence="1">DUF6492 family protein</fullName>
    </submittedName>
</protein>
<organism evidence="1 2">
    <name type="scientific">Citricoccus parietis</name>
    <dbReference type="NCBI Taxonomy" id="592307"/>
    <lineage>
        <taxon>Bacteria</taxon>
        <taxon>Bacillati</taxon>
        <taxon>Actinomycetota</taxon>
        <taxon>Actinomycetes</taxon>
        <taxon>Micrococcales</taxon>
        <taxon>Micrococcaceae</taxon>
        <taxon>Citricoccus</taxon>
    </lineage>
</organism>
<reference evidence="1 2" key="1">
    <citation type="submission" date="2024-09" db="EMBL/GenBank/DDBJ databases">
        <authorList>
            <person name="Sun Q."/>
            <person name="Mori K."/>
        </authorList>
    </citation>
    <scope>NUCLEOTIDE SEQUENCE [LARGE SCALE GENOMIC DNA]</scope>
    <source>
        <strain evidence="1 2">CCM 7609</strain>
    </source>
</reference>
<dbReference type="Pfam" id="PF20102">
    <property type="entry name" value="DUF6492"/>
    <property type="match status" value="1"/>
</dbReference>
<dbReference type="Proteomes" id="UP001589766">
    <property type="component" value="Unassembled WGS sequence"/>
</dbReference>
<dbReference type="RefSeq" id="WP_378040234.1">
    <property type="nucleotide sequence ID" value="NZ_JBHLWH010000011.1"/>
</dbReference>
<proteinExistence type="predicted"/>
<dbReference type="EMBL" id="JBHLWH010000011">
    <property type="protein sequence ID" value="MFC0247588.1"/>
    <property type="molecule type" value="Genomic_DNA"/>
</dbReference>
<evidence type="ECO:0000313" key="1">
    <source>
        <dbReference type="EMBL" id="MFC0247588.1"/>
    </source>
</evidence>
<accession>A0ABV6F246</accession>
<sequence>MSDMAIITPSYRPDFSLFQRLHESVVKYTEEDVMHHIIVPSTDAEMFRSIVSPRLVVWTHQDVLPPGLKSTDRIAAGMRRLPIVPSRINCAAINWHRPWIPVRGWLLQQILKLAIGSRVKERVLLFLDSDVVLVRPVFSRTFIDEQGAVRLYGKANAITPEMERHYQWSLAAHEILGLPWLDEGMYPDHVAGIVSWDREVLRRCLLRVEEVAGRRWEQVIAERRHFSEWMLYGTYVRHFGSDQEKGFQRESTLCHSYWSQTPMTSKEALEFSEGFTNEDVAVHVQSKSMTDQDTFRIVLERVGEEELG</sequence>
<dbReference type="InterPro" id="IPR045499">
    <property type="entry name" value="DUF6492"/>
</dbReference>
<evidence type="ECO:0000313" key="2">
    <source>
        <dbReference type="Proteomes" id="UP001589766"/>
    </source>
</evidence>
<comment type="caution">
    <text evidence="1">The sequence shown here is derived from an EMBL/GenBank/DDBJ whole genome shotgun (WGS) entry which is preliminary data.</text>
</comment>
<keyword evidence="2" id="KW-1185">Reference proteome</keyword>
<name>A0ABV6F246_9MICC</name>